<dbReference type="RefSeq" id="WP_172110120.1">
    <property type="nucleotide sequence ID" value="NZ_JABFDM010000009.1"/>
</dbReference>
<organism evidence="1 2">
    <name type="scientific">Bradyrhizobium aeschynomenes</name>
    <dbReference type="NCBI Taxonomy" id="2734909"/>
    <lineage>
        <taxon>Bacteria</taxon>
        <taxon>Pseudomonadati</taxon>
        <taxon>Pseudomonadota</taxon>
        <taxon>Alphaproteobacteria</taxon>
        <taxon>Hyphomicrobiales</taxon>
        <taxon>Nitrobacteraceae</taxon>
        <taxon>Bradyrhizobium</taxon>
    </lineage>
</organism>
<reference evidence="1" key="1">
    <citation type="submission" date="2020-05" db="EMBL/GenBank/DDBJ databases">
        <title>Nod-independent and nitrogen-fixing Bradyrhizobium aeschynomene sp. nov. isolated from nodules of Aeschynomene indica.</title>
        <authorList>
            <person name="Zhang Z."/>
        </authorList>
    </citation>
    <scope>NUCLEOTIDE SEQUENCE</scope>
    <source>
        <strain evidence="1">83012</strain>
    </source>
</reference>
<name>A0ABX2CB67_9BRAD</name>
<comment type="caution">
    <text evidence="1">The sequence shown here is derived from an EMBL/GenBank/DDBJ whole genome shotgun (WGS) entry which is preliminary data.</text>
</comment>
<sequence length="88" mass="9755">MGIEWGQGKERATLEEIRIRVGHALQRHPLCRNVQFDIMSVPRTARGGNWTISLHSVEPAALWEASDIVADIQAAYDLQMPAELCSAA</sequence>
<keyword evidence="2" id="KW-1185">Reference proteome</keyword>
<evidence type="ECO:0000313" key="2">
    <source>
        <dbReference type="Proteomes" id="UP000886476"/>
    </source>
</evidence>
<proteinExistence type="predicted"/>
<gene>
    <name evidence="1" type="ORF">HL667_08540</name>
</gene>
<accession>A0ABX2CB67</accession>
<dbReference type="Proteomes" id="UP000886476">
    <property type="component" value="Unassembled WGS sequence"/>
</dbReference>
<evidence type="ECO:0000313" key="1">
    <source>
        <dbReference type="EMBL" id="NPU65038.1"/>
    </source>
</evidence>
<dbReference type="EMBL" id="JABFDN010000002">
    <property type="protein sequence ID" value="NPU65038.1"/>
    <property type="molecule type" value="Genomic_DNA"/>
</dbReference>
<protein>
    <submittedName>
        <fullName evidence="1">Uncharacterized protein</fullName>
    </submittedName>
</protein>